<organism evidence="9 10">
    <name type="scientific">Dorcoceras hygrometricum</name>
    <dbReference type="NCBI Taxonomy" id="472368"/>
    <lineage>
        <taxon>Eukaryota</taxon>
        <taxon>Viridiplantae</taxon>
        <taxon>Streptophyta</taxon>
        <taxon>Embryophyta</taxon>
        <taxon>Tracheophyta</taxon>
        <taxon>Spermatophyta</taxon>
        <taxon>Magnoliopsida</taxon>
        <taxon>eudicotyledons</taxon>
        <taxon>Gunneridae</taxon>
        <taxon>Pentapetalae</taxon>
        <taxon>asterids</taxon>
        <taxon>lamiids</taxon>
        <taxon>Lamiales</taxon>
        <taxon>Gesneriaceae</taxon>
        <taxon>Didymocarpoideae</taxon>
        <taxon>Trichosporeae</taxon>
        <taxon>Loxocarpinae</taxon>
        <taxon>Dorcoceras</taxon>
    </lineage>
</organism>
<evidence type="ECO:0000256" key="2">
    <source>
        <dbReference type="ARBA" id="ARBA00004180"/>
    </source>
</evidence>
<evidence type="ECO:0000256" key="3">
    <source>
        <dbReference type="ARBA" id="ARBA00004277"/>
    </source>
</evidence>
<comment type="similarity">
    <text evidence="4">Belongs to the clathrin light chain family.</text>
</comment>
<evidence type="ECO:0000256" key="1">
    <source>
        <dbReference type="ARBA" id="ARBA00003913"/>
    </source>
</evidence>
<dbReference type="GO" id="GO:0032050">
    <property type="term" value="F:clathrin heavy chain binding"/>
    <property type="evidence" value="ECO:0007669"/>
    <property type="project" value="TreeGrafter"/>
</dbReference>
<keyword evidence="6" id="KW-0168">Coated pit</keyword>
<sequence length="297" mass="33309">MSSSFADSFDQYGGDSPAAGSDHPFDDGYFESHVSDSTSIYTSGIPFASDPVDFSPEIGANGPILSPPEEMVHEEVEALVHTKVRICARLNFVKIQNTKYYLLEECLGLVKGYYRRGYGTFWFVTKYIQVDIVRVGNRQNAIRLEDKEKREKELLNQIIVEADQYKAEFHQKKEINREANISTNREKEKIFVASQEKFHADADKDYWKSIADLIPKEVPAIEKRKGKKEQEKKPSILVVQGPKSGKPTDLSRMRQLLLKLKHNTPAHLKPSPPSTPNAKADTSAAPITVSPEAVAAA</sequence>
<dbReference type="EMBL" id="KV013486">
    <property type="protein sequence ID" value="KZV23500.1"/>
    <property type="molecule type" value="Genomic_DNA"/>
</dbReference>
<dbReference type="OrthoDB" id="782264at2759"/>
<dbReference type="GO" id="GO:0006886">
    <property type="term" value="P:intracellular protein transport"/>
    <property type="evidence" value="ECO:0007669"/>
    <property type="project" value="InterPro"/>
</dbReference>
<dbReference type="AlphaFoldDB" id="A0A2Z7ARJ7"/>
<dbReference type="GO" id="GO:0005198">
    <property type="term" value="F:structural molecule activity"/>
    <property type="evidence" value="ECO:0007669"/>
    <property type="project" value="InterPro"/>
</dbReference>
<comment type="subcellular location">
    <subcellularLocation>
        <location evidence="2">Cytoplasmic vesicle membrane</location>
        <topology evidence="2">Peripheral membrane protein</topology>
        <orientation evidence="2">Cytoplasmic side</orientation>
    </subcellularLocation>
    <subcellularLocation>
        <location evidence="3">Membrane</location>
        <location evidence="3">Coated pit</location>
        <topology evidence="3">Peripheral membrane protein</topology>
        <orientation evidence="3">Cytoplasmic side</orientation>
    </subcellularLocation>
</comment>
<protein>
    <submittedName>
        <fullName evidence="9">Clathrin light chain 2</fullName>
    </submittedName>
</protein>
<evidence type="ECO:0000256" key="7">
    <source>
        <dbReference type="ARBA" id="ARBA00023329"/>
    </source>
</evidence>
<evidence type="ECO:0000313" key="10">
    <source>
        <dbReference type="Proteomes" id="UP000250235"/>
    </source>
</evidence>
<dbReference type="InterPro" id="IPR000996">
    <property type="entry name" value="Clathrin_L-chain"/>
</dbReference>
<dbReference type="PANTHER" id="PTHR10639:SF24">
    <property type="entry name" value="CLATHRIN LIGHT CHAIN 3"/>
    <property type="match status" value="1"/>
</dbReference>
<dbReference type="GO" id="GO:0030132">
    <property type="term" value="C:clathrin coat of coated pit"/>
    <property type="evidence" value="ECO:0007669"/>
    <property type="project" value="InterPro"/>
</dbReference>
<evidence type="ECO:0000256" key="8">
    <source>
        <dbReference type="SAM" id="MobiDB-lite"/>
    </source>
</evidence>
<feature type="region of interest" description="Disordered" evidence="8">
    <location>
        <begin position="222"/>
        <end position="249"/>
    </location>
</feature>
<keyword evidence="5" id="KW-0472">Membrane</keyword>
<feature type="region of interest" description="Disordered" evidence="8">
    <location>
        <begin position="262"/>
        <end position="297"/>
    </location>
</feature>
<dbReference type="PANTHER" id="PTHR10639">
    <property type="entry name" value="CLATHRIN LIGHT CHAIN"/>
    <property type="match status" value="1"/>
</dbReference>
<evidence type="ECO:0000256" key="6">
    <source>
        <dbReference type="ARBA" id="ARBA00023176"/>
    </source>
</evidence>
<keyword evidence="10" id="KW-1185">Reference proteome</keyword>
<dbReference type="GO" id="GO:0072583">
    <property type="term" value="P:clathrin-dependent endocytosis"/>
    <property type="evidence" value="ECO:0007669"/>
    <property type="project" value="TreeGrafter"/>
</dbReference>
<keyword evidence="7" id="KW-0968">Cytoplasmic vesicle</keyword>
<dbReference type="Proteomes" id="UP000250235">
    <property type="component" value="Unassembled WGS sequence"/>
</dbReference>
<proteinExistence type="inferred from homology"/>
<evidence type="ECO:0000256" key="4">
    <source>
        <dbReference type="ARBA" id="ARBA00005263"/>
    </source>
</evidence>
<name>A0A2Z7ARJ7_9LAMI</name>
<evidence type="ECO:0000313" key="9">
    <source>
        <dbReference type="EMBL" id="KZV23500.1"/>
    </source>
</evidence>
<reference evidence="9 10" key="1">
    <citation type="journal article" date="2015" name="Proc. Natl. Acad. Sci. U.S.A.">
        <title>The resurrection genome of Boea hygrometrica: A blueprint for survival of dehydration.</title>
        <authorList>
            <person name="Xiao L."/>
            <person name="Yang G."/>
            <person name="Zhang L."/>
            <person name="Yang X."/>
            <person name="Zhao S."/>
            <person name="Ji Z."/>
            <person name="Zhou Q."/>
            <person name="Hu M."/>
            <person name="Wang Y."/>
            <person name="Chen M."/>
            <person name="Xu Y."/>
            <person name="Jin H."/>
            <person name="Xiao X."/>
            <person name="Hu G."/>
            <person name="Bao F."/>
            <person name="Hu Y."/>
            <person name="Wan P."/>
            <person name="Li L."/>
            <person name="Deng X."/>
            <person name="Kuang T."/>
            <person name="Xiang C."/>
            <person name="Zhu J.K."/>
            <person name="Oliver M.J."/>
            <person name="He Y."/>
        </authorList>
    </citation>
    <scope>NUCLEOTIDE SEQUENCE [LARGE SCALE GENOMIC DNA]</scope>
    <source>
        <strain evidence="10">cv. XS01</strain>
    </source>
</reference>
<accession>A0A2Z7ARJ7</accession>
<comment type="function">
    <text evidence="1">Clathrin is the major protein of the polyhedral coat of coated pits and vesicles.</text>
</comment>
<dbReference type="GO" id="GO:0030130">
    <property type="term" value="C:clathrin coat of trans-Golgi network vesicle"/>
    <property type="evidence" value="ECO:0007669"/>
    <property type="project" value="InterPro"/>
</dbReference>
<gene>
    <name evidence="9" type="ORF">F511_33955</name>
</gene>
<evidence type="ECO:0000256" key="5">
    <source>
        <dbReference type="ARBA" id="ARBA00023136"/>
    </source>
</evidence>
<feature type="compositionally biased region" description="Basic and acidic residues" evidence="8">
    <location>
        <begin position="222"/>
        <end position="234"/>
    </location>
</feature>